<evidence type="ECO:0000256" key="3">
    <source>
        <dbReference type="ARBA" id="ARBA00023015"/>
    </source>
</evidence>
<feature type="region of interest" description="Disordered" evidence="6">
    <location>
        <begin position="1"/>
        <end position="28"/>
    </location>
</feature>
<proteinExistence type="predicted"/>
<reference evidence="9" key="1">
    <citation type="journal article" date="2021" name="Nat. Commun.">
        <title>Genetic determinants of endophytism in the Arabidopsis root mycobiome.</title>
        <authorList>
            <person name="Mesny F."/>
            <person name="Miyauchi S."/>
            <person name="Thiergart T."/>
            <person name="Pickel B."/>
            <person name="Atanasova L."/>
            <person name="Karlsson M."/>
            <person name="Huettel B."/>
            <person name="Barry K.W."/>
            <person name="Haridas S."/>
            <person name="Chen C."/>
            <person name="Bauer D."/>
            <person name="Andreopoulos W."/>
            <person name="Pangilinan J."/>
            <person name="LaButti K."/>
            <person name="Riley R."/>
            <person name="Lipzen A."/>
            <person name="Clum A."/>
            <person name="Drula E."/>
            <person name="Henrissat B."/>
            <person name="Kohler A."/>
            <person name="Grigoriev I.V."/>
            <person name="Martin F.M."/>
            <person name="Hacquard S."/>
        </authorList>
    </citation>
    <scope>NUCLEOTIDE SEQUENCE</scope>
    <source>
        <strain evidence="9">MPI-CAGE-AT-0021</strain>
    </source>
</reference>
<dbReference type="Proteomes" id="UP000717696">
    <property type="component" value="Unassembled WGS sequence"/>
</dbReference>
<dbReference type="PANTHER" id="PTHR47660:SF2">
    <property type="entry name" value="TRANSCRIPTION FACTOR WITH C2H2 AND ZN(2)-CYS(6) DNA BINDING DOMAIN (EUROFUNG)"/>
    <property type="match status" value="1"/>
</dbReference>
<evidence type="ECO:0000256" key="7">
    <source>
        <dbReference type="SAM" id="Phobius"/>
    </source>
</evidence>
<gene>
    <name evidence="9" type="ORF">B0J13DRAFT_590229</name>
</gene>
<feature type="compositionally biased region" description="Polar residues" evidence="6">
    <location>
        <begin position="106"/>
        <end position="133"/>
    </location>
</feature>
<dbReference type="GO" id="GO:0008270">
    <property type="term" value="F:zinc ion binding"/>
    <property type="evidence" value="ECO:0007669"/>
    <property type="project" value="InterPro"/>
</dbReference>
<dbReference type="GO" id="GO:0000981">
    <property type="term" value="F:DNA-binding transcription factor activity, RNA polymerase II-specific"/>
    <property type="evidence" value="ECO:0007669"/>
    <property type="project" value="InterPro"/>
</dbReference>
<dbReference type="InterPro" id="IPR036864">
    <property type="entry name" value="Zn2-C6_fun-type_DNA-bd_sf"/>
</dbReference>
<comment type="caution">
    <text evidence="9">The sequence shown here is derived from an EMBL/GenBank/DDBJ whole genome shotgun (WGS) entry which is preliminary data.</text>
</comment>
<dbReference type="PANTHER" id="PTHR47660">
    <property type="entry name" value="TRANSCRIPTION FACTOR WITH C2H2 AND ZN(2)-CYS(6) DNA BINDING DOMAIN (EUROFUNG)-RELATED-RELATED"/>
    <property type="match status" value="1"/>
</dbReference>
<keyword evidence="7" id="KW-0812">Transmembrane</keyword>
<evidence type="ECO:0000256" key="2">
    <source>
        <dbReference type="ARBA" id="ARBA00022833"/>
    </source>
</evidence>
<keyword evidence="5" id="KW-0539">Nucleus</keyword>
<dbReference type="PROSITE" id="PS00463">
    <property type="entry name" value="ZN2_CY6_FUNGAL_1"/>
    <property type="match status" value="1"/>
</dbReference>
<feature type="transmembrane region" description="Helical" evidence="7">
    <location>
        <begin position="650"/>
        <end position="668"/>
    </location>
</feature>
<dbReference type="Gene3D" id="4.10.240.10">
    <property type="entry name" value="Zn(2)-C6 fungal-type DNA-binding domain"/>
    <property type="match status" value="1"/>
</dbReference>
<dbReference type="SUPFAM" id="SSF57701">
    <property type="entry name" value="Zn2/Cys6 DNA-binding domain"/>
    <property type="match status" value="1"/>
</dbReference>
<evidence type="ECO:0000259" key="8">
    <source>
        <dbReference type="PROSITE" id="PS00463"/>
    </source>
</evidence>
<feature type="region of interest" description="Disordered" evidence="6">
    <location>
        <begin position="66"/>
        <end position="133"/>
    </location>
</feature>
<evidence type="ECO:0000256" key="6">
    <source>
        <dbReference type="SAM" id="MobiDB-lite"/>
    </source>
</evidence>
<keyword evidence="7" id="KW-1133">Transmembrane helix</keyword>
<dbReference type="InterPro" id="IPR001138">
    <property type="entry name" value="Zn2Cys6_DnaBD"/>
</dbReference>
<dbReference type="SMART" id="SM00066">
    <property type="entry name" value="GAL4"/>
    <property type="match status" value="1"/>
</dbReference>
<keyword evidence="3" id="KW-0805">Transcription regulation</keyword>
<feature type="domain" description="Zn(2)-C6 fungal-type" evidence="8">
    <location>
        <begin position="37"/>
        <end position="64"/>
    </location>
</feature>
<sequence length="761" mass="83807">MVKRSSHNGASHHEACDNEEPSAKRRLATQAPRASQACQACAVSKVRCDDLRVCRRCQKKRITCVRPPQVSHDSLHGPVQSRDVNSSTGPCLPTGDNQALARQRLTPRTLSSEPLNRTTSEANGSLPFQSENADTASTAVSASPLMAWSSTPRVNREPSHLDPATESFSMLDDAYHLDGILDFSMTASKDWPGVAAFDSPFGEVLITQAASFDFAVDSDTSVSHAAALLAAPTPESIVWTGSSVSQEAVQAYDATLGCWRPRSKDYAALDRAFLSIPLEEQCRMRGSMGYFDPTVTSESLSCFQRDGIVLAAADYFSTTQPPQPIASFPSIEILDELLRIFLTYQKDQPTGFLHVSTFSPSSCPMSLLMACIAAGAVFSPNPAAHKFGLAMAEQENLLTRTVPYIQSCVILSDIALWCGDKRKSEISDIMSGFPLTCTQRAIVRDTVPQISCLEISTPLPEQAQLWSACSAAEWGLIHLELRAPHGKSRLSLTDCLVDPTAIQALPPLQDGDFTRTMMAYSLLSMLVEDRRRSIVFTNHFEDSWPCQNLYGPSMARHMTVLFDETRGLVDSPRPGLAAAEFICEFHGFYSASPTYLIEALLGNERHANAREAFCRLDEWRQTRRARTAVWHAGQLFRTIRMIMPKERTDFHVFVLFHAVLCLWAFAIVGKKSPPAAAKAHNQADPNGGPKIRLDGLESLQTQRWISRDQGCPYIADASKMVGVTDRATSLISLVGDSVLESPFMMPLLELQGKMIYRRCQD</sequence>
<organism evidence="9 10">
    <name type="scientific">Dactylonectria estremocensis</name>
    <dbReference type="NCBI Taxonomy" id="1079267"/>
    <lineage>
        <taxon>Eukaryota</taxon>
        <taxon>Fungi</taxon>
        <taxon>Dikarya</taxon>
        <taxon>Ascomycota</taxon>
        <taxon>Pezizomycotina</taxon>
        <taxon>Sordariomycetes</taxon>
        <taxon>Hypocreomycetidae</taxon>
        <taxon>Hypocreales</taxon>
        <taxon>Nectriaceae</taxon>
        <taxon>Dactylonectria</taxon>
    </lineage>
</organism>
<evidence type="ECO:0000256" key="4">
    <source>
        <dbReference type="ARBA" id="ARBA00023163"/>
    </source>
</evidence>
<dbReference type="CDD" id="cd00067">
    <property type="entry name" value="GAL4"/>
    <property type="match status" value="1"/>
</dbReference>
<accession>A0A9P9IEU0</accession>
<protein>
    <recommendedName>
        <fullName evidence="8">Zn(2)-C6 fungal-type domain-containing protein</fullName>
    </recommendedName>
</protein>
<evidence type="ECO:0000313" key="9">
    <source>
        <dbReference type="EMBL" id="KAH7117184.1"/>
    </source>
</evidence>
<dbReference type="AlphaFoldDB" id="A0A9P9IEU0"/>
<keyword evidence="2" id="KW-0862">Zinc</keyword>
<evidence type="ECO:0000313" key="10">
    <source>
        <dbReference type="Proteomes" id="UP000717696"/>
    </source>
</evidence>
<evidence type="ECO:0000256" key="5">
    <source>
        <dbReference type="ARBA" id="ARBA00023242"/>
    </source>
</evidence>
<keyword evidence="10" id="KW-1185">Reference proteome</keyword>
<evidence type="ECO:0000256" key="1">
    <source>
        <dbReference type="ARBA" id="ARBA00022723"/>
    </source>
</evidence>
<dbReference type="EMBL" id="JAGMUU010000034">
    <property type="protein sequence ID" value="KAH7117184.1"/>
    <property type="molecule type" value="Genomic_DNA"/>
</dbReference>
<dbReference type="OrthoDB" id="40579at2759"/>
<keyword evidence="7" id="KW-0472">Membrane</keyword>
<name>A0A9P9IEU0_9HYPO</name>
<keyword evidence="4" id="KW-0804">Transcription</keyword>
<keyword evidence="1" id="KW-0479">Metal-binding</keyword>